<sequence>MSAAAVIADRQRPHRMRMLWDATRWQLAILVELVVILLVWQYLQSAVEFWSPVFLPPPSEIWAALTDMAGSGVLWGSLAYSAGNAIAGFLLAALFGVFTGLLLGSSRLFYDIVGGPFWTLYATPRIAFQPLLVLWMGFGSGPKILIIFLMAYFPVAISTMDGIRGVDRSLVRAARVYGASRAEVFFKVQLWAALPLILTGLRMGVARAMIGIVVGEFIGGSEGLGHLIRKKAGELELGAAIGITILLVVIAIVGMAILNLVKRIVAPWYVEGVARG</sequence>
<comment type="similarity">
    <text evidence="7">Belongs to the binding-protein-dependent transport system permease family.</text>
</comment>
<dbReference type="EMBL" id="BAABCP010000001">
    <property type="protein sequence ID" value="GAA3935640.1"/>
    <property type="molecule type" value="Genomic_DNA"/>
</dbReference>
<organism evidence="9 10">
    <name type="scientific">Microbacterium soli</name>
    <dbReference type="NCBI Taxonomy" id="446075"/>
    <lineage>
        <taxon>Bacteria</taxon>
        <taxon>Bacillati</taxon>
        <taxon>Actinomycetota</taxon>
        <taxon>Actinomycetes</taxon>
        <taxon>Micrococcales</taxon>
        <taxon>Microbacteriaceae</taxon>
        <taxon>Microbacterium</taxon>
    </lineage>
</organism>
<reference evidence="10" key="1">
    <citation type="journal article" date="2019" name="Int. J. Syst. Evol. Microbiol.">
        <title>The Global Catalogue of Microorganisms (GCM) 10K type strain sequencing project: providing services to taxonomists for standard genome sequencing and annotation.</title>
        <authorList>
            <consortium name="The Broad Institute Genomics Platform"/>
            <consortium name="The Broad Institute Genome Sequencing Center for Infectious Disease"/>
            <person name="Wu L."/>
            <person name="Ma J."/>
        </authorList>
    </citation>
    <scope>NUCLEOTIDE SEQUENCE [LARGE SCALE GENOMIC DNA]</scope>
    <source>
        <strain evidence="10">JCM 17024</strain>
    </source>
</reference>
<evidence type="ECO:0000256" key="6">
    <source>
        <dbReference type="ARBA" id="ARBA00023136"/>
    </source>
</evidence>
<evidence type="ECO:0000256" key="2">
    <source>
        <dbReference type="ARBA" id="ARBA00022448"/>
    </source>
</evidence>
<keyword evidence="10" id="KW-1185">Reference proteome</keyword>
<evidence type="ECO:0000259" key="8">
    <source>
        <dbReference type="PROSITE" id="PS50928"/>
    </source>
</evidence>
<keyword evidence="2 7" id="KW-0813">Transport</keyword>
<evidence type="ECO:0000256" key="4">
    <source>
        <dbReference type="ARBA" id="ARBA00022692"/>
    </source>
</evidence>
<evidence type="ECO:0000256" key="7">
    <source>
        <dbReference type="RuleBase" id="RU363032"/>
    </source>
</evidence>
<keyword evidence="5 7" id="KW-1133">Transmembrane helix</keyword>
<evidence type="ECO:0000256" key="1">
    <source>
        <dbReference type="ARBA" id="ARBA00004651"/>
    </source>
</evidence>
<feature type="transmembrane region" description="Helical" evidence="7">
    <location>
        <begin position="25"/>
        <end position="43"/>
    </location>
</feature>
<evidence type="ECO:0000313" key="9">
    <source>
        <dbReference type="EMBL" id="GAA3935640.1"/>
    </source>
</evidence>
<dbReference type="Pfam" id="PF00528">
    <property type="entry name" value="BPD_transp_1"/>
    <property type="match status" value="1"/>
</dbReference>
<name>A0ABP7N300_9MICO</name>
<gene>
    <name evidence="9" type="primary">tauC</name>
    <name evidence="9" type="ORF">GCM10022383_12550</name>
</gene>
<dbReference type="PANTHER" id="PTHR30151">
    <property type="entry name" value="ALKANE SULFONATE ABC TRANSPORTER-RELATED, MEMBRANE SUBUNIT"/>
    <property type="match status" value="1"/>
</dbReference>
<dbReference type="PANTHER" id="PTHR30151:SF20">
    <property type="entry name" value="ABC TRANSPORTER PERMEASE PROTEIN HI_0355-RELATED"/>
    <property type="match status" value="1"/>
</dbReference>
<feature type="transmembrane region" description="Helical" evidence="7">
    <location>
        <begin position="144"/>
        <end position="163"/>
    </location>
</feature>
<proteinExistence type="inferred from homology"/>
<feature type="transmembrane region" description="Helical" evidence="7">
    <location>
        <begin position="117"/>
        <end position="138"/>
    </location>
</feature>
<comment type="caution">
    <text evidence="9">The sequence shown here is derived from an EMBL/GenBank/DDBJ whole genome shotgun (WGS) entry which is preliminary data.</text>
</comment>
<dbReference type="InterPro" id="IPR000515">
    <property type="entry name" value="MetI-like"/>
</dbReference>
<keyword evidence="6 7" id="KW-0472">Membrane</keyword>
<comment type="subcellular location">
    <subcellularLocation>
        <location evidence="1 7">Cell membrane</location>
        <topology evidence="1 7">Multi-pass membrane protein</topology>
    </subcellularLocation>
</comment>
<dbReference type="RefSeq" id="WP_344818670.1">
    <property type="nucleotide sequence ID" value="NZ_BAABCP010000001.1"/>
</dbReference>
<evidence type="ECO:0000256" key="3">
    <source>
        <dbReference type="ARBA" id="ARBA00022475"/>
    </source>
</evidence>
<feature type="domain" description="ABC transmembrane type-1" evidence="8">
    <location>
        <begin position="78"/>
        <end position="258"/>
    </location>
</feature>
<keyword evidence="4 7" id="KW-0812">Transmembrane</keyword>
<accession>A0ABP7N300</accession>
<dbReference type="InterPro" id="IPR035906">
    <property type="entry name" value="MetI-like_sf"/>
</dbReference>
<evidence type="ECO:0000313" key="10">
    <source>
        <dbReference type="Proteomes" id="UP001501591"/>
    </source>
</evidence>
<feature type="transmembrane region" description="Helical" evidence="7">
    <location>
        <begin position="240"/>
        <end position="261"/>
    </location>
</feature>
<evidence type="ECO:0000256" key="5">
    <source>
        <dbReference type="ARBA" id="ARBA00022989"/>
    </source>
</evidence>
<protein>
    <submittedName>
        <fullName evidence="9">Taurine ABC transporter permease TauC</fullName>
    </submittedName>
</protein>
<dbReference type="CDD" id="cd06261">
    <property type="entry name" value="TM_PBP2"/>
    <property type="match status" value="1"/>
</dbReference>
<dbReference type="Gene3D" id="1.10.3720.10">
    <property type="entry name" value="MetI-like"/>
    <property type="match status" value="1"/>
</dbReference>
<dbReference type="SUPFAM" id="SSF161098">
    <property type="entry name" value="MetI-like"/>
    <property type="match status" value="1"/>
</dbReference>
<dbReference type="PROSITE" id="PS50928">
    <property type="entry name" value="ABC_TM1"/>
    <property type="match status" value="1"/>
</dbReference>
<keyword evidence="3" id="KW-1003">Cell membrane</keyword>
<feature type="transmembrane region" description="Helical" evidence="7">
    <location>
        <begin position="85"/>
        <end position="105"/>
    </location>
</feature>
<feature type="transmembrane region" description="Helical" evidence="7">
    <location>
        <begin position="184"/>
        <end position="202"/>
    </location>
</feature>
<dbReference type="Proteomes" id="UP001501591">
    <property type="component" value="Unassembled WGS sequence"/>
</dbReference>